<evidence type="ECO:0000313" key="2">
    <source>
        <dbReference type="Proteomes" id="UP000304953"/>
    </source>
</evidence>
<reference evidence="1" key="1">
    <citation type="submission" date="2019-04" db="EMBL/GenBank/DDBJ databases">
        <title>Microbes associate with the intestines of laboratory mice.</title>
        <authorList>
            <person name="Navarre W."/>
            <person name="Wong E."/>
            <person name="Huang K."/>
            <person name="Tropini C."/>
            <person name="Ng K."/>
            <person name="Yu B."/>
        </authorList>
    </citation>
    <scope>NUCLEOTIDE SEQUENCE</scope>
    <source>
        <strain evidence="1">NM01_1-7b</strain>
    </source>
</reference>
<proteinExistence type="predicted"/>
<name>A0AC61RSE7_9FIRM</name>
<dbReference type="Proteomes" id="UP000304953">
    <property type="component" value="Unassembled WGS sequence"/>
</dbReference>
<comment type="caution">
    <text evidence="1">The sequence shown here is derived from an EMBL/GenBank/DDBJ whole genome shotgun (WGS) entry which is preliminary data.</text>
</comment>
<dbReference type="EMBL" id="SRYA01000041">
    <property type="protein sequence ID" value="TGY93550.1"/>
    <property type="molecule type" value="Genomic_DNA"/>
</dbReference>
<organism evidence="1 2">
    <name type="scientific">Petralouisia muris</name>
    <dbReference type="NCBI Taxonomy" id="3032872"/>
    <lineage>
        <taxon>Bacteria</taxon>
        <taxon>Bacillati</taxon>
        <taxon>Bacillota</taxon>
        <taxon>Clostridia</taxon>
        <taxon>Lachnospirales</taxon>
        <taxon>Lachnospiraceae</taxon>
        <taxon>Petralouisia</taxon>
    </lineage>
</organism>
<sequence>MEKLLYGAAYYEEYLPYDRLEQDVEMMKAAGINVVRIAESTWSTCEPKEGVFDFSHVTRVIDAMEQAEIDVIVGTPTYAVPAWMVKKHPKVLALTKTGRNLYGPRQNMDITNTDYLFYAERVIRRLMEQTAHRKNVIGFQLDNETKSYGTAGENVQKAFQEYLKKEFEYDLDQMNHQFGLDYWSNRVNSWEEFPDVRGTINGSLGAEFQKFQRKLVTDFLNWQAEIVKEYKREDQFITHNFDFEWRGYSYGVQPEVNHFEAAKCMTIAGADIYHPSQDLLTGAEIAFGGDLIRSVKRGNYLILETEAQGFPGWTPYPGQLRLQAYSHIASGANSVMYWHWHSLHNAVETYWKGLLSHDFAENEAYREAKIIGREFRELGSHLVNLQKQNRIAILVSNESLTGLEWFPIDADPANPGKTGYNDVVRWLYHRLYRMNAECDFIHPGCEDLEQYDLIFVPALYAAPESLLKRLNEYVAKGGHLLATFKSGFADEYVKVRTQVQPAVLGECLGVEYHQFAFPSNVRLKSEYYQALEGPVHTFMEFLISRGAQVLAAYEHEGWDGYGAVTRNHYGKGTATYLGCMTGEKTLDIILEDALKCAGISRAAERFPVIVRKGRNDFGKEIVFYLNYSPKVQKAVWQGKDTIDSCAGVEAVDLISGVEIKPGEVLEIAPWNLRILENSGTIL</sequence>
<protein>
    <submittedName>
        <fullName evidence="1">Beta-galactosidase</fullName>
    </submittedName>
</protein>
<gene>
    <name evidence="1" type="ORF">E5329_17925</name>
</gene>
<keyword evidence="2" id="KW-1185">Reference proteome</keyword>
<accession>A0AC61RSE7</accession>
<evidence type="ECO:0000313" key="1">
    <source>
        <dbReference type="EMBL" id="TGY93550.1"/>
    </source>
</evidence>